<dbReference type="NCBIfam" id="TIGR01221">
    <property type="entry name" value="rmlC"/>
    <property type="match status" value="1"/>
</dbReference>
<accession>A0ABW3WJ26</accession>
<dbReference type="PANTHER" id="PTHR21047">
    <property type="entry name" value="DTDP-6-DEOXY-D-GLUCOSE-3,5 EPIMERASE"/>
    <property type="match status" value="1"/>
</dbReference>
<evidence type="ECO:0000256" key="2">
    <source>
        <dbReference type="ARBA" id="ARBA00001997"/>
    </source>
</evidence>
<comment type="catalytic activity">
    <reaction evidence="1 5">
        <text>dTDP-4-dehydro-6-deoxy-alpha-D-glucose = dTDP-4-dehydro-beta-L-rhamnose</text>
        <dbReference type="Rhea" id="RHEA:16969"/>
        <dbReference type="ChEBI" id="CHEBI:57649"/>
        <dbReference type="ChEBI" id="CHEBI:62830"/>
        <dbReference type="EC" id="5.1.3.13"/>
    </reaction>
</comment>
<dbReference type="GO" id="GO:0008830">
    <property type="term" value="F:dTDP-4-dehydrorhamnose 3,5-epimerase activity"/>
    <property type="evidence" value="ECO:0007669"/>
    <property type="project" value="UniProtKB-EC"/>
</dbReference>
<comment type="function">
    <text evidence="2 5">Catalyzes the epimerization of the C3' and C5'positions of dTDP-6-deoxy-D-xylo-4-hexulose, forming dTDP-6-deoxy-L-lyxo-4-hexulose.</text>
</comment>
<dbReference type="Pfam" id="PF00908">
    <property type="entry name" value="dTDP_sugar_isom"/>
    <property type="match status" value="1"/>
</dbReference>
<dbReference type="PANTHER" id="PTHR21047:SF2">
    <property type="entry name" value="THYMIDINE DIPHOSPHO-4-KETO-RHAMNOSE 3,5-EPIMERASE"/>
    <property type="match status" value="1"/>
</dbReference>
<evidence type="ECO:0000256" key="5">
    <source>
        <dbReference type="RuleBase" id="RU364069"/>
    </source>
</evidence>
<dbReference type="SUPFAM" id="SSF51182">
    <property type="entry name" value="RmlC-like cupins"/>
    <property type="match status" value="1"/>
</dbReference>
<name>A0ABW3WJ26_9FLAO</name>
<comment type="pathway">
    <text evidence="5">Carbohydrate biosynthesis; dTDP-L-rhamnose biosynthesis.</text>
</comment>
<dbReference type="InterPro" id="IPR014710">
    <property type="entry name" value="RmlC-like_jellyroll"/>
</dbReference>
<evidence type="ECO:0000313" key="6">
    <source>
        <dbReference type="EMBL" id="MFD1292271.1"/>
    </source>
</evidence>
<comment type="caution">
    <text evidence="6">The sequence shown here is derived from an EMBL/GenBank/DDBJ whole genome shotgun (WGS) entry which is preliminary data.</text>
</comment>
<evidence type="ECO:0000256" key="4">
    <source>
        <dbReference type="ARBA" id="ARBA00019595"/>
    </source>
</evidence>
<comment type="subunit">
    <text evidence="5">Homodimer.</text>
</comment>
<dbReference type="EMBL" id="JBHTMV010000001">
    <property type="protein sequence ID" value="MFD1292271.1"/>
    <property type="molecule type" value="Genomic_DNA"/>
</dbReference>
<evidence type="ECO:0000256" key="3">
    <source>
        <dbReference type="ARBA" id="ARBA00012098"/>
    </source>
</evidence>
<evidence type="ECO:0000256" key="1">
    <source>
        <dbReference type="ARBA" id="ARBA00001298"/>
    </source>
</evidence>
<sequence length="183" mass="21146">MKFIKTSIPDIILCKPTVLNDARGYFFETFRKDELEHFLAEKIDFCQDNESKSVKGVLRGLHYQLPPFAQTKMVRVIKGSVLDIAVDIRKSSPTFGKYVAIELSEENKYQLFIPPGFAHGYVVLSEEAIFSYKVDNYYDKASERGILFSDDFLQIDWEFPLNEIIISEKDKVQPTIQNADLFQ</sequence>
<dbReference type="InterPro" id="IPR000888">
    <property type="entry name" value="RmlC-like"/>
</dbReference>
<keyword evidence="5 6" id="KW-0413">Isomerase</keyword>
<reference evidence="7" key="1">
    <citation type="journal article" date="2019" name="Int. J. Syst. Evol. Microbiol.">
        <title>The Global Catalogue of Microorganisms (GCM) 10K type strain sequencing project: providing services to taxonomists for standard genome sequencing and annotation.</title>
        <authorList>
            <consortium name="The Broad Institute Genomics Platform"/>
            <consortium name="The Broad Institute Genome Sequencing Center for Infectious Disease"/>
            <person name="Wu L."/>
            <person name="Ma J."/>
        </authorList>
    </citation>
    <scope>NUCLEOTIDE SEQUENCE [LARGE SCALE GENOMIC DNA]</scope>
    <source>
        <strain evidence="7">CCUG 62221</strain>
    </source>
</reference>
<protein>
    <recommendedName>
        <fullName evidence="4 5">dTDP-4-dehydrorhamnose 3,5-epimerase</fullName>
        <ecNumber evidence="3 5">5.1.3.13</ecNumber>
    </recommendedName>
    <alternativeName>
        <fullName evidence="5">Thymidine diphospho-4-keto-rhamnose 3,5-epimerase</fullName>
    </alternativeName>
</protein>
<dbReference type="Proteomes" id="UP001597241">
    <property type="component" value="Unassembled WGS sequence"/>
</dbReference>
<keyword evidence="7" id="KW-1185">Reference proteome</keyword>
<dbReference type="CDD" id="cd00438">
    <property type="entry name" value="cupin_RmlC"/>
    <property type="match status" value="1"/>
</dbReference>
<evidence type="ECO:0000313" key="7">
    <source>
        <dbReference type="Proteomes" id="UP001597241"/>
    </source>
</evidence>
<dbReference type="Gene3D" id="2.60.120.10">
    <property type="entry name" value="Jelly Rolls"/>
    <property type="match status" value="1"/>
</dbReference>
<proteinExistence type="inferred from homology"/>
<organism evidence="6 7">
    <name type="scientific">Lutibacter holmesii</name>
    <dbReference type="NCBI Taxonomy" id="1137985"/>
    <lineage>
        <taxon>Bacteria</taxon>
        <taxon>Pseudomonadati</taxon>
        <taxon>Bacteroidota</taxon>
        <taxon>Flavobacteriia</taxon>
        <taxon>Flavobacteriales</taxon>
        <taxon>Flavobacteriaceae</taxon>
        <taxon>Lutibacter</taxon>
    </lineage>
</organism>
<dbReference type="InterPro" id="IPR011051">
    <property type="entry name" value="RmlC_Cupin_sf"/>
</dbReference>
<dbReference type="EC" id="5.1.3.13" evidence="3 5"/>
<gene>
    <name evidence="6" type="primary">rfbC</name>
    <name evidence="6" type="ORF">ACFQ5N_00360</name>
</gene>
<dbReference type="RefSeq" id="WP_386806795.1">
    <property type="nucleotide sequence ID" value="NZ_JBHTMV010000001.1"/>
</dbReference>
<comment type="similarity">
    <text evidence="5">Belongs to the dTDP-4-dehydrorhamnose 3,5-epimerase family.</text>
</comment>